<comment type="caution">
    <text evidence="1">The sequence shown here is derived from an EMBL/GenBank/DDBJ whole genome shotgun (WGS) entry which is preliminary data.</text>
</comment>
<proteinExistence type="predicted"/>
<dbReference type="Proteomes" id="UP001272515">
    <property type="component" value="Unassembled WGS sequence"/>
</dbReference>
<gene>
    <name evidence="1" type="ORF">RVY80_09370</name>
</gene>
<reference evidence="1 2" key="1">
    <citation type="submission" date="2023-10" db="EMBL/GenBank/DDBJ databases">
        <title>Veillonella sp. nov., isolated from a pig farm feces dump.</title>
        <authorList>
            <person name="Chang Y.-H."/>
        </authorList>
    </citation>
    <scope>NUCLEOTIDE SEQUENCE [LARGE SCALE GENOMIC DNA]</scope>
    <source>
        <strain evidence="1 2">YH-vei2233</strain>
    </source>
</reference>
<sequence>MEELIVKRIYEEVFLQIQHSNIDLFLCGGASSKKYISSRDQLRNRLEKDKKLSIFYPEDMFMELLSRKKYDLFTLENFLAENSDLIIIVCESPGSYTELGAFTSNKKTLDKLVVLIQKKYKNDKSFIMQGPVQYISTHNKRNVIFFNNDMDDMVKEVNAYLKSKYWFYGNKKYTRKYGKYTKEIDLISGQFYFILLLLFFYNRIEIKEMSETIKGIYHDKKFESSRFEVIYTAALKRLYKEGMLVKNVEDELNYYELTQKGYYNVKALLKDVVIENRDHILNGIRLDIINAQYY</sequence>
<keyword evidence="2" id="KW-1185">Reference proteome</keyword>
<name>A0ABU3ZAU0_9FIRM</name>
<accession>A0ABU3ZAU0</accession>
<dbReference type="NCBIfam" id="NF038232">
    <property type="entry name" value="STM3845_fam"/>
    <property type="match status" value="1"/>
</dbReference>
<evidence type="ECO:0000313" key="1">
    <source>
        <dbReference type="EMBL" id="MDV5089030.1"/>
    </source>
</evidence>
<dbReference type="EMBL" id="JAWJZB010000011">
    <property type="protein sequence ID" value="MDV5089030.1"/>
    <property type="molecule type" value="Genomic_DNA"/>
</dbReference>
<evidence type="ECO:0000313" key="2">
    <source>
        <dbReference type="Proteomes" id="UP001272515"/>
    </source>
</evidence>
<dbReference type="RefSeq" id="WP_317330396.1">
    <property type="nucleotide sequence ID" value="NZ_JAWJZA010000012.1"/>
</dbReference>
<protein>
    <submittedName>
        <fullName evidence="1">Retron St85 family effector protein</fullName>
    </submittedName>
</protein>
<organism evidence="1 2">
    <name type="scientific">Veillonella absiana</name>
    <dbReference type="NCBI Taxonomy" id="3079305"/>
    <lineage>
        <taxon>Bacteria</taxon>
        <taxon>Bacillati</taxon>
        <taxon>Bacillota</taxon>
        <taxon>Negativicutes</taxon>
        <taxon>Veillonellales</taxon>
        <taxon>Veillonellaceae</taxon>
        <taxon>Veillonella</taxon>
    </lineage>
</organism>
<dbReference type="InterPro" id="IPR049725">
    <property type="entry name" value="STM3845-like"/>
</dbReference>